<name>A0A7Z9A196_9MICC</name>
<keyword evidence="1" id="KW-1133">Transmembrane helix</keyword>
<evidence type="ECO:0000256" key="1">
    <source>
        <dbReference type="SAM" id="Phobius"/>
    </source>
</evidence>
<proteinExistence type="predicted"/>
<reference evidence="2 3" key="1">
    <citation type="submission" date="2018-12" db="EMBL/GenBank/DDBJ databases">
        <authorList>
            <consortium name="Pathogen Informatics"/>
        </authorList>
    </citation>
    <scope>NUCLEOTIDE SEQUENCE [LARGE SCALE GENOMIC DNA]</scope>
    <source>
        <strain evidence="2 3">NCTC10207</strain>
    </source>
</reference>
<evidence type="ECO:0000313" key="3">
    <source>
        <dbReference type="Proteomes" id="UP000282386"/>
    </source>
</evidence>
<dbReference type="AlphaFoldDB" id="A0A7Z9A196"/>
<gene>
    <name evidence="2" type="ORF">NCTC10207_00189</name>
</gene>
<keyword evidence="1" id="KW-0472">Membrane</keyword>
<feature type="transmembrane region" description="Helical" evidence="1">
    <location>
        <begin position="20"/>
        <end position="38"/>
    </location>
</feature>
<dbReference type="Proteomes" id="UP000282386">
    <property type="component" value="Chromosome"/>
</dbReference>
<evidence type="ECO:0008006" key="4">
    <source>
        <dbReference type="Google" id="ProtNLM"/>
    </source>
</evidence>
<sequence>MLRPLKLYMQLCAYDCILQYFGTIFGTILVIPSVATILQKMRNNPKNIAFRDLIKVSKAYFGEPRIHGSHHFFKTPWIGDPLVNLQEGRNGSAKPYQVRQVLAAIEKLEAE</sequence>
<organism evidence="2 3">
    <name type="scientific">Rothia aeria</name>
    <dbReference type="NCBI Taxonomy" id="172042"/>
    <lineage>
        <taxon>Bacteria</taxon>
        <taxon>Bacillati</taxon>
        <taxon>Actinomycetota</taxon>
        <taxon>Actinomycetes</taxon>
        <taxon>Micrococcales</taxon>
        <taxon>Micrococcaceae</taxon>
        <taxon>Rothia</taxon>
    </lineage>
</organism>
<evidence type="ECO:0000313" key="2">
    <source>
        <dbReference type="EMBL" id="VEI22123.1"/>
    </source>
</evidence>
<keyword evidence="1" id="KW-0812">Transmembrane</keyword>
<protein>
    <recommendedName>
        <fullName evidence="4">Toxin HicA</fullName>
    </recommendedName>
</protein>
<accession>A0A7Z9A196</accession>
<dbReference type="EMBL" id="LR134479">
    <property type="protein sequence ID" value="VEI22123.1"/>
    <property type="molecule type" value="Genomic_DNA"/>
</dbReference>